<dbReference type="InterPro" id="IPR013595">
    <property type="entry name" value="Pept_S33_TAP-like_C"/>
</dbReference>
<dbReference type="RefSeq" id="XP_030999631.1">
    <property type="nucleotide sequence ID" value="XM_031134774.1"/>
</dbReference>
<comment type="caution">
    <text evidence="5">The sequence shown here is derived from an EMBL/GenBank/DDBJ whole genome shotgun (WGS) entry which is preliminary data.</text>
</comment>
<feature type="domain" description="Peptidase S33 tripeptidyl aminopeptidase-like C-terminal" evidence="4">
    <location>
        <begin position="401"/>
        <end position="500"/>
    </location>
</feature>
<organism evidence="5 6">
    <name type="scientific">Thyridium curvatum</name>
    <dbReference type="NCBI Taxonomy" id="1093900"/>
    <lineage>
        <taxon>Eukaryota</taxon>
        <taxon>Fungi</taxon>
        <taxon>Dikarya</taxon>
        <taxon>Ascomycota</taxon>
        <taxon>Pezizomycotina</taxon>
        <taxon>Sordariomycetes</taxon>
        <taxon>Sordariomycetidae</taxon>
        <taxon>Thyridiales</taxon>
        <taxon>Thyridiaceae</taxon>
        <taxon>Thyridium</taxon>
    </lineage>
</organism>
<dbReference type="PANTHER" id="PTHR43248:SF25">
    <property type="entry name" value="AB HYDROLASE-1 DOMAIN-CONTAINING PROTEIN-RELATED"/>
    <property type="match status" value="1"/>
</dbReference>
<name>A0A507BMG2_9PEZI</name>
<dbReference type="InterPro" id="IPR029058">
    <property type="entry name" value="AB_hydrolase_fold"/>
</dbReference>
<dbReference type="Proteomes" id="UP000319257">
    <property type="component" value="Unassembled WGS sequence"/>
</dbReference>
<dbReference type="InterPro" id="IPR000073">
    <property type="entry name" value="AB_hydrolase_1"/>
</dbReference>
<evidence type="ECO:0000256" key="2">
    <source>
        <dbReference type="ARBA" id="ARBA00022801"/>
    </source>
</evidence>
<keyword evidence="2" id="KW-0378">Hydrolase</keyword>
<evidence type="ECO:0000313" key="6">
    <source>
        <dbReference type="Proteomes" id="UP000319257"/>
    </source>
</evidence>
<dbReference type="SUPFAM" id="SSF53474">
    <property type="entry name" value="alpha/beta-Hydrolases"/>
    <property type="match status" value="1"/>
</dbReference>
<proteinExistence type="inferred from homology"/>
<keyword evidence="6" id="KW-1185">Reference proteome</keyword>
<dbReference type="Pfam" id="PF08386">
    <property type="entry name" value="Abhydrolase_4"/>
    <property type="match status" value="1"/>
</dbReference>
<evidence type="ECO:0000259" key="3">
    <source>
        <dbReference type="Pfam" id="PF00561"/>
    </source>
</evidence>
<evidence type="ECO:0000256" key="1">
    <source>
        <dbReference type="ARBA" id="ARBA00010088"/>
    </source>
</evidence>
<dbReference type="InParanoid" id="A0A507BMG2"/>
<gene>
    <name evidence="5" type="ORF">E0L32_011983</name>
</gene>
<comment type="similarity">
    <text evidence="1">Belongs to the peptidase S33 family.</text>
</comment>
<feature type="domain" description="AB hydrolase-1" evidence="3">
    <location>
        <begin position="63"/>
        <end position="246"/>
    </location>
</feature>
<accession>A0A507BMG2</accession>
<dbReference type="PANTHER" id="PTHR43248">
    <property type="entry name" value="2-SUCCINYL-6-HYDROXY-2,4-CYCLOHEXADIENE-1-CARBOXYLATE SYNTHASE"/>
    <property type="match status" value="1"/>
</dbReference>
<dbReference type="GO" id="GO:0016787">
    <property type="term" value="F:hydrolase activity"/>
    <property type="evidence" value="ECO:0007669"/>
    <property type="project" value="UniProtKB-KW"/>
</dbReference>
<sequence length="545" mass="59985">MASLEDPRRFGAGDCGVVSRDQATGVGPILDLPMDWLEPSDDERVILALARLRAKDREDYRGPVIFNPGGPGGSGVWSLVDHGKYIQSIVGTNFDIVTFDPRGVGASVPRIECWETEQARSLWNLQAPGTIDSHPGVLSDVFARASAFSQTCERTLDKSGILRHSATASHAADLLQITKELGEEKIKFWGFSYGTILAGAFAAMYPERVDRIVSDGNVDYREWFLREHINFLQDTDKVMDAFYELCIEAGPVQCLMYDKNPVSIRRRIEAILEDLQKNPIVVAPSDEGPLLPQLITFSKIKAFISTSLYRPFHTFELLAKVLAVAEKRDGRALYEIFKPGDMLSLCAVETVPPTVPPDTLNEGTADVFSAVLCADTPQMNDTLDDFAEYAEAVQKMSYSAGAVNAVNRMGCVSRHIRPKWRVAGPFNANTSYPILFVNNIADNITPLISARNNSQSFPGSIVLIQNSYGHTSLSTPSTCTARAIRAYFQNGTLPQSDSVCEPDGRPFSLPAPRIVESQGDEITLAVQELSRKATFEFQARLHGLL</sequence>
<dbReference type="InterPro" id="IPR051601">
    <property type="entry name" value="Serine_prot/Carboxylest_S33"/>
</dbReference>
<dbReference type="Pfam" id="PF00561">
    <property type="entry name" value="Abhydrolase_1"/>
    <property type="match status" value="1"/>
</dbReference>
<dbReference type="STRING" id="1093900.A0A507BMG2"/>
<evidence type="ECO:0000313" key="5">
    <source>
        <dbReference type="EMBL" id="TPX17920.1"/>
    </source>
</evidence>
<dbReference type="GeneID" id="41979430"/>
<dbReference type="OrthoDB" id="425534at2759"/>
<protein>
    <submittedName>
        <fullName evidence="5">Uncharacterized protein</fullName>
    </submittedName>
</protein>
<dbReference type="EMBL" id="SKBQ01000129">
    <property type="protein sequence ID" value="TPX17920.1"/>
    <property type="molecule type" value="Genomic_DNA"/>
</dbReference>
<reference evidence="5 6" key="1">
    <citation type="submission" date="2019-06" db="EMBL/GenBank/DDBJ databases">
        <title>Draft genome sequence of the filamentous fungus Phialemoniopsis curvata isolated from diesel fuel.</title>
        <authorList>
            <person name="Varaljay V.A."/>
            <person name="Lyon W.J."/>
            <person name="Crouch A.L."/>
            <person name="Drake C.E."/>
            <person name="Hollomon J.M."/>
            <person name="Nadeau L.J."/>
            <person name="Nunn H.S."/>
            <person name="Stevenson B.S."/>
            <person name="Bojanowski C.L."/>
            <person name="Crookes-Goodson W.J."/>
        </authorList>
    </citation>
    <scope>NUCLEOTIDE SEQUENCE [LARGE SCALE GENOMIC DNA]</scope>
    <source>
        <strain evidence="5 6">D216</strain>
    </source>
</reference>
<dbReference type="AlphaFoldDB" id="A0A507BMG2"/>
<dbReference type="Gene3D" id="3.40.50.1820">
    <property type="entry name" value="alpha/beta hydrolase"/>
    <property type="match status" value="1"/>
</dbReference>
<evidence type="ECO:0000259" key="4">
    <source>
        <dbReference type="Pfam" id="PF08386"/>
    </source>
</evidence>